<keyword evidence="3" id="KW-1185">Reference proteome</keyword>
<name>A0A7I9XWC0_9MYCO</name>
<dbReference type="Pfam" id="PF08237">
    <property type="entry name" value="PE-PPE"/>
    <property type="match status" value="1"/>
</dbReference>
<comment type="caution">
    <text evidence="2">The sequence shown here is derived from an EMBL/GenBank/DDBJ whole genome shotgun (WGS) entry which is preliminary data.</text>
</comment>
<organism evidence="2 3">
    <name type="scientific">Mycobacterium botniense</name>
    <dbReference type="NCBI Taxonomy" id="84962"/>
    <lineage>
        <taxon>Bacteria</taxon>
        <taxon>Bacillati</taxon>
        <taxon>Actinomycetota</taxon>
        <taxon>Actinomycetes</taxon>
        <taxon>Mycobacteriales</taxon>
        <taxon>Mycobacteriaceae</taxon>
        <taxon>Mycobacterium</taxon>
    </lineage>
</organism>
<dbReference type="InterPro" id="IPR013228">
    <property type="entry name" value="PE-PPE_C"/>
</dbReference>
<dbReference type="SUPFAM" id="SSF53474">
    <property type="entry name" value="alpha/beta-Hydrolases"/>
    <property type="match status" value="1"/>
</dbReference>
<dbReference type="Proteomes" id="UP000465361">
    <property type="component" value="Unassembled WGS sequence"/>
</dbReference>
<dbReference type="RefSeq" id="WP_163755564.1">
    <property type="nucleotide sequence ID" value="NZ_BLKW01000002.1"/>
</dbReference>
<evidence type="ECO:0000313" key="2">
    <source>
        <dbReference type="EMBL" id="GFG74089.1"/>
    </source>
</evidence>
<dbReference type="InterPro" id="IPR029058">
    <property type="entry name" value="AB_hydrolase_fold"/>
</dbReference>
<dbReference type="EMBL" id="BLKW01000002">
    <property type="protein sequence ID" value="GFG74089.1"/>
    <property type="molecule type" value="Genomic_DNA"/>
</dbReference>
<dbReference type="AlphaFoldDB" id="A0A7I9XWC0"/>
<proteinExistence type="predicted"/>
<evidence type="ECO:0000259" key="1">
    <source>
        <dbReference type="Pfam" id="PF08237"/>
    </source>
</evidence>
<feature type="domain" description="PE-PPE" evidence="1">
    <location>
        <begin position="71"/>
        <end position="302"/>
    </location>
</feature>
<accession>A0A7I9XWC0</accession>
<reference evidence="2 3" key="1">
    <citation type="journal article" date="2019" name="Emerg. Microbes Infect.">
        <title>Comprehensive subspecies identification of 175 nontuberculous mycobacteria species based on 7547 genomic profiles.</title>
        <authorList>
            <person name="Matsumoto Y."/>
            <person name="Kinjo T."/>
            <person name="Motooka D."/>
            <person name="Nabeya D."/>
            <person name="Jung N."/>
            <person name="Uechi K."/>
            <person name="Horii T."/>
            <person name="Iida T."/>
            <person name="Fujita J."/>
            <person name="Nakamura S."/>
        </authorList>
    </citation>
    <scope>NUCLEOTIDE SEQUENCE [LARGE SCALE GENOMIC DNA]</scope>
    <source>
        <strain evidence="2 3">JCM 17322</strain>
    </source>
</reference>
<gene>
    <name evidence="2" type="ORF">MBOT_14540</name>
</gene>
<sequence>MNGHGVDWLRFGAVAGGGSGAMALASLLTAAFALGQDDTALIMGGSGIPIPPSSYIQDVNELYVNCDPPACATQGLATPEGLYPIIGGPKGLTLNQSVAEGVTILNNAIAGQLTDGHDVTVFGYSQSAVIATEEMADIANGTAAIDPTPGQLSFVLIGDPNNPNGGMLERLDLPPGSNPTIPSLGVTFNGATPVSEYPTTIYTGEYDGFADFPRYPIDLLSDLNALLGILFVHTQYPDLTSYQLQGAVEVPTSGGYDGATTYWIIPTADLPLLDPVRSIPVIGPVVADLLQPDLQVLVNLGYGNPDYGWVNADANVPTPAGLFPSLADLERVPALLVTGTTEGIHHALSDLQNPSQLLSLANNPLLTLVETPYFTAVASEDISLPTTSDTVSGIVNALSDASSNLYGTLLPTADIVNAVTTTLPAEDAAIFADELGQGHLLDAIGLPLAADVALLPLAGLFEIAAVGEGVLIAALDAASPVVDVSSLLP</sequence>
<evidence type="ECO:0000313" key="3">
    <source>
        <dbReference type="Proteomes" id="UP000465361"/>
    </source>
</evidence>
<dbReference type="Gene3D" id="3.40.50.1820">
    <property type="entry name" value="alpha/beta hydrolase"/>
    <property type="match status" value="1"/>
</dbReference>
<protein>
    <recommendedName>
        <fullName evidence="1">PE-PPE domain-containing protein</fullName>
    </recommendedName>
</protein>